<evidence type="ECO:0000313" key="1">
    <source>
        <dbReference type="EMBL" id="GIM75341.1"/>
    </source>
</evidence>
<dbReference type="Proteomes" id="UP000681340">
    <property type="component" value="Unassembled WGS sequence"/>
</dbReference>
<dbReference type="RefSeq" id="WP_212992426.1">
    <property type="nucleotide sequence ID" value="NZ_BAABEA010000033.1"/>
</dbReference>
<reference evidence="1" key="1">
    <citation type="submission" date="2021-03" db="EMBL/GenBank/DDBJ databases">
        <title>Whole genome shotgun sequence of Actinoplanes auranticolor NBRC 12245.</title>
        <authorList>
            <person name="Komaki H."/>
            <person name="Tamura T."/>
        </authorList>
    </citation>
    <scope>NUCLEOTIDE SEQUENCE</scope>
    <source>
        <strain evidence="1">NBRC 12245</strain>
    </source>
</reference>
<dbReference type="AlphaFoldDB" id="A0A919VSY2"/>
<protein>
    <submittedName>
        <fullName evidence="1">Uncharacterized protein</fullName>
    </submittedName>
</protein>
<gene>
    <name evidence="1" type="ORF">Aau02nite_65460</name>
</gene>
<dbReference type="InterPro" id="IPR006637">
    <property type="entry name" value="ChW"/>
</dbReference>
<sequence>MTAAVEREDLAGCVQNIGWQNWQCTRRSGQVQIGIVGRSLSLEALRVQV</sequence>
<name>A0A919VSY2_9ACTN</name>
<proteinExistence type="predicted"/>
<keyword evidence="2" id="KW-1185">Reference proteome</keyword>
<comment type="caution">
    <text evidence="1">The sequence shown here is derived from an EMBL/GenBank/DDBJ whole genome shotgun (WGS) entry which is preliminary data.</text>
</comment>
<accession>A0A919VSY2</accession>
<organism evidence="1 2">
    <name type="scientific">Actinoplanes auranticolor</name>
    <dbReference type="NCBI Taxonomy" id="47988"/>
    <lineage>
        <taxon>Bacteria</taxon>
        <taxon>Bacillati</taxon>
        <taxon>Actinomycetota</taxon>
        <taxon>Actinomycetes</taxon>
        <taxon>Micromonosporales</taxon>
        <taxon>Micromonosporaceae</taxon>
        <taxon>Actinoplanes</taxon>
    </lineage>
</organism>
<dbReference type="Pfam" id="PF07538">
    <property type="entry name" value="ChW"/>
    <property type="match status" value="1"/>
</dbReference>
<dbReference type="EMBL" id="BOQL01000056">
    <property type="protein sequence ID" value="GIM75341.1"/>
    <property type="molecule type" value="Genomic_DNA"/>
</dbReference>
<evidence type="ECO:0000313" key="2">
    <source>
        <dbReference type="Proteomes" id="UP000681340"/>
    </source>
</evidence>